<keyword evidence="3" id="KW-1185">Reference proteome</keyword>
<reference evidence="3" key="1">
    <citation type="submission" date="2016-10" db="EMBL/GenBank/DDBJ databases">
        <authorList>
            <person name="Varghese N."/>
            <person name="Submissions S."/>
        </authorList>
    </citation>
    <scope>NUCLEOTIDE SEQUENCE [LARGE SCALE GENOMIC DNA]</scope>
    <source>
        <strain evidence="3">IBRC-M 10761</strain>
    </source>
</reference>
<sequence>MKKSVLIIALFLALQPLAFAQDKIPQFDTRHKNIYVEFLGSHILAGVNYDMRLKKGVMDGIGFRAGVGGISTTTSDIDSEVSLGIVTFPLEINHLVGKKRSSFVTGAGLLPVYASFSSEAGTLDDYEYITGEGFAVVGGFLSMGYRYQPKKSGVMFQFHWNPLILRGTGFNAGWFGLGIGVGFK</sequence>
<dbReference type="AlphaFoldDB" id="A0A1H7B8R9"/>
<organism evidence="2 3">
    <name type="scientific">Cyclobacterium xiamenense</name>
    <dbReference type="NCBI Taxonomy" id="1297121"/>
    <lineage>
        <taxon>Bacteria</taxon>
        <taxon>Pseudomonadati</taxon>
        <taxon>Bacteroidota</taxon>
        <taxon>Cytophagia</taxon>
        <taxon>Cytophagales</taxon>
        <taxon>Cyclobacteriaceae</taxon>
        <taxon>Cyclobacterium</taxon>
    </lineage>
</organism>
<feature type="signal peptide" evidence="1">
    <location>
        <begin position="1"/>
        <end position="20"/>
    </location>
</feature>
<dbReference type="RefSeq" id="WP_092178005.1">
    <property type="nucleotide sequence ID" value="NZ_FNZH01000009.1"/>
</dbReference>
<evidence type="ECO:0008006" key="4">
    <source>
        <dbReference type="Google" id="ProtNLM"/>
    </source>
</evidence>
<name>A0A1H7B8R9_9BACT</name>
<dbReference type="Proteomes" id="UP000199403">
    <property type="component" value="Unassembled WGS sequence"/>
</dbReference>
<accession>A0A1H7B8R9</accession>
<evidence type="ECO:0000256" key="1">
    <source>
        <dbReference type="SAM" id="SignalP"/>
    </source>
</evidence>
<evidence type="ECO:0000313" key="3">
    <source>
        <dbReference type="Proteomes" id="UP000199403"/>
    </source>
</evidence>
<dbReference type="STRING" id="1416801.SAMN05192553_10933"/>
<proteinExistence type="predicted"/>
<gene>
    <name evidence="2" type="ORF">SAMN05192553_10933</name>
</gene>
<evidence type="ECO:0000313" key="2">
    <source>
        <dbReference type="EMBL" id="SEJ70690.1"/>
    </source>
</evidence>
<protein>
    <recommendedName>
        <fullName evidence="4">Outer membrane protein beta-barrel domain-containing protein</fullName>
    </recommendedName>
</protein>
<dbReference type="EMBL" id="FNZH01000009">
    <property type="protein sequence ID" value="SEJ70690.1"/>
    <property type="molecule type" value="Genomic_DNA"/>
</dbReference>
<dbReference type="OrthoDB" id="966005at2"/>
<keyword evidence="1" id="KW-0732">Signal</keyword>
<feature type="chain" id="PRO_5011547925" description="Outer membrane protein beta-barrel domain-containing protein" evidence="1">
    <location>
        <begin position="21"/>
        <end position="184"/>
    </location>
</feature>